<dbReference type="NCBIfam" id="TIGR00464">
    <property type="entry name" value="gltX_bact"/>
    <property type="match status" value="1"/>
</dbReference>
<evidence type="ECO:0000259" key="11">
    <source>
        <dbReference type="Pfam" id="PF00749"/>
    </source>
</evidence>
<dbReference type="InterPro" id="IPR020058">
    <property type="entry name" value="Glu/Gln-tRNA-synth_Ib_cat-dom"/>
</dbReference>
<evidence type="ECO:0000313" key="14">
    <source>
        <dbReference type="Proteomes" id="UP000294772"/>
    </source>
</evidence>
<proteinExistence type="inferred from homology"/>
<dbReference type="PANTHER" id="PTHR43311">
    <property type="entry name" value="GLUTAMATE--TRNA LIGASE"/>
    <property type="match status" value="1"/>
</dbReference>
<feature type="short sequence motif" description="'HIGH' region" evidence="10">
    <location>
        <begin position="10"/>
        <end position="20"/>
    </location>
</feature>
<comment type="caution">
    <text evidence="13">The sequence shown here is derived from an EMBL/GenBank/DDBJ whole genome shotgun (WGS) entry which is preliminary data.</text>
</comment>
<evidence type="ECO:0000256" key="3">
    <source>
        <dbReference type="ARBA" id="ARBA00011245"/>
    </source>
</evidence>
<feature type="domain" description="Glutamyl/glutaminyl-tRNA synthetase class Ib catalytic" evidence="11">
    <location>
        <begin position="3"/>
        <end position="310"/>
    </location>
</feature>
<sequence length="462" mass="52348">MTQVRTRFAPSPTGFIHLGNIRSALYPWAFARANNGVFILRIEDTDQERSTQAAVDVILEGMKWLGLDHDEGPYYQMQRMDRYKEVIAQMLEQGLAYRCYMTQAELDALRERQMAAKQKPRYDGTWRPEPGKVLPPVPDGVQPVIRFKNPIGGSVVWDDKVKGRIEISNDELDDLVIARQDGTPTYNFCVVVDDMDMGITHVIRGDDHVNNTPRQINIFRALGKEPPVYAHLPTVLNEQGEKMSKRNGAKPVTQYRDEGFLADAVVNYLARLGWSHGDDEIFTREQFLQWFDLDHLGKSAGQFDEAKLRWVNAQHLKMTDDARLAPLVAEQLGKRGLQVQPDERLARMVGLFKDRCSTTVEIAEWLAMYFAPVQPAEADLAQHVTDAVRPALAALREKFATIEWNKAAIQQAIKETIAAHGLKLPQLAIPVRVLVCGRAQTPSIDAVLELFDKKIVLERLQR</sequence>
<evidence type="ECO:0000259" key="12">
    <source>
        <dbReference type="Pfam" id="PF19269"/>
    </source>
</evidence>
<dbReference type="InterPro" id="IPR008925">
    <property type="entry name" value="aa_tRNA-synth_I_cd-bd_sf"/>
</dbReference>
<dbReference type="EC" id="6.1.1.17" evidence="10"/>
<dbReference type="GO" id="GO:0004818">
    <property type="term" value="F:glutamate-tRNA ligase activity"/>
    <property type="evidence" value="ECO:0007669"/>
    <property type="project" value="UniProtKB-UniRule"/>
</dbReference>
<dbReference type="GO" id="GO:0005829">
    <property type="term" value="C:cytosol"/>
    <property type="evidence" value="ECO:0007669"/>
    <property type="project" value="TreeGrafter"/>
</dbReference>
<evidence type="ECO:0000256" key="9">
    <source>
        <dbReference type="ARBA" id="ARBA00023146"/>
    </source>
</evidence>
<dbReference type="InterPro" id="IPR001412">
    <property type="entry name" value="aa-tRNA-synth_I_CS"/>
</dbReference>
<dbReference type="AlphaFoldDB" id="A0AA46DEY3"/>
<evidence type="ECO:0000256" key="10">
    <source>
        <dbReference type="HAMAP-Rule" id="MF_00022"/>
    </source>
</evidence>
<dbReference type="CDD" id="cd00808">
    <property type="entry name" value="GluRS_core"/>
    <property type="match status" value="1"/>
</dbReference>
<keyword evidence="8 10" id="KW-0648">Protein biosynthesis</keyword>
<dbReference type="GO" id="GO:0000049">
    <property type="term" value="F:tRNA binding"/>
    <property type="evidence" value="ECO:0007669"/>
    <property type="project" value="InterPro"/>
</dbReference>
<feature type="domain" description="Aminoacyl-tRNA synthetase class I anticodon-binding" evidence="12">
    <location>
        <begin position="327"/>
        <end position="462"/>
    </location>
</feature>
<dbReference type="PANTHER" id="PTHR43311:SF2">
    <property type="entry name" value="GLUTAMATE--TRNA LIGASE, MITOCHONDRIAL-RELATED"/>
    <property type="match status" value="1"/>
</dbReference>
<dbReference type="GO" id="GO:0005524">
    <property type="term" value="F:ATP binding"/>
    <property type="evidence" value="ECO:0007669"/>
    <property type="project" value="UniProtKB-UniRule"/>
</dbReference>
<dbReference type="EMBL" id="SLXF01000002">
    <property type="protein sequence ID" value="TCP08546.1"/>
    <property type="molecule type" value="Genomic_DNA"/>
</dbReference>
<evidence type="ECO:0000256" key="6">
    <source>
        <dbReference type="ARBA" id="ARBA00022741"/>
    </source>
</evidence>
<dbReference type="FunFam" id="3.40.50.620:FF:000007">
    <property type="entry name" value="Glutamate--tRNA ligase"/>
    <property type="match status" value="1"/>
</dbReference>
<dbReference type="Gene3D" id="3.40.50.620">
    <property type="entry name" value="HUPs"/>
    <property type="match status" value="1"/>
</dbReference>
<organism evidence="13 14">
    <name type="scientific">Caldimonas thermodepolymerans</name>
    <dbReference type="NCBI Taxonomy" id="215580"/>
    <lineage>
        <taxon>Bacteria</taxon>
        <taxon>Pseudomonadati</taxon>
        <taxon>Pseudomonadota</taxon>
        <taxon>Betaproteobacteria</taxon>
        <taxon>Burkholderiales</taxon>
        <taxon>Sphaerotilaceae</taxon>
        <taxon>Caldimonas</taxon>
    </lineage>
</organism>
<dbReference type="GO" id="GO:0006424">
    <property type="term" value="P:glutamyl-tRNA aminoacylation"/>
    <property type="evidence" value="ECO:0007669"/>
    <property type="project" value="UniProtKB-UniRule"/>
</dbReference>
<dbReference type="InterPro" id="IPR014729">
    <property type="entry name" value="Rossmann-like_a/b/a_fold"/>
</dbReference>
<comment type="subcellular location">
    <subcellularLocation>
        <location evidence="1 10">Cytoplasm</location>
    </subcellularLocation>
</comment>
<comment type="subunit">
    <text evidence="3 10">Monomer.</text>
</comment>
<dbReference type="InterPro" id="IPR020751">
    <property type="entry name" value="aa-tRNA-synth_I_codon-bd_sub2"/>
</dbReference>
<comment type="similarity">
    <text evidence="2 10">Belongs to the class-I aminoacyl-tRNA synthetase family. Glutamate--tRNA ligase type 1 subfamily.</text>
</comment>
<reference evidence="13 14" key="1">
    <citation type="submission" date="2019-03" db="EMBL/GenBank/DDBJ databases">
        <title>Genomic Encyclopedia of Type Strains, Phase IV (KMG-IV): sequencing the most valuable type-strain genomes for metagenomic binning, comparative biology and taxonomic classification.</title>
        <authorList>
            <person name="Goeker M."/>
        </authorList>
    </citation>
    <scope>NUCLEOTIDE SEQUENCE [LARGE SCALE GENOMIC DNA]</scope>
    <source>
        <strain evidence="13 14">DSM 15264</strain>
    </source>
</reference>
<keyword evidence="9 10" id="KW-0030">Aminoacyl-tRNA synthetase</keyword>
<dbReference type="Pfam" id="PF00749">
    <property type="entry name" value="tRNA-synt_1c"/>
    <property type="match status" value="1"/>
</dbReference>
<keyword evidence="4 10" id="KW-0963">Cytoplasm</keyword>
<dbReference type="GO" id="GO:0008270">
    <property type="term" value="F:zinc ion binding"/>
    <property type="evidence" value="ECO:0007669"/>
    <property type="project" value="InterPro"/>
</dbReference>
<evidence type="ECO:0000256" key="8">
    <source>
        <dbReference type="ARBA" id="ARBA00022917"/>
    </source>
</evidence>
<dbReference type="InterPro" id="IPR033910">
    <property type="entry name" value="GluRS_core"/>
</dbReference>
<dbReference type="RefSeq" id="WP_132763542.1">
    <property type="nucleotide sequence ID" value="NZ_CALFFA010000065.1"/>
</dbReference>
<evidence type="ECO:0000313" key="13">
    <source>
        <dbReference type="EMBL" id="TCP08546.1"/>
    </source>
</evidence>
<dbReference type="Gene3D" id="1.10.10.350">
    <property type="match status" value="1"/>
</dbReference>
<keyword evidence="7 10" id="KW-0067">ATP-binding</keyword>
<evidence type="ECO:0000256" key="2">
    <source>
        <dbReference type="ARBA" id="ARBA00007894"/>
    </source>
</evidence>
<keyword evidence="5 10" id="KW-0436">Ligase</keyword>
<gene>
    <name evidence="10" type="primary">gltX</name>
    <name evidence="13" type="ORF">EV676_10252</name>
</gene>
<dbReference type="InterPro" id="IPR049940">
    <property type="entry name" value="GluQ/Sye"/>
</dbReference>
<feature type="binding site" evidence="10">
    <location>
        <position position="245"/>
    </location>
    <ligand>
        <name>ATP</name>
        <dbReference type="ChEBI" id="CHEBI:30616"/>
    </ligand>
</feature>
<dbReference type="SUPFAM" id="SSF52374">
    <property type="entry name" value="Nucleotidylyl transferase"/>
    <property type="match status" value="1"/>
</dbReference>
<dbReference type="InterPro" id="IPR004527">
    <property type="entry name" value="Glu-tRNA-ligase_bac/mito"/>
</dbReference>
<evidence type="ECO:0000256" key="5">
    <source>
        <dbReference type="ARBA" id="ARBA00022598"/>
    </source>
</evidence>
<comment type="catalytic activity">
    <reaction evidence="10">
        <text>tRNA(Glu) + L-glutamate + ATP = L-glutamyl-tRNA(Glu) + AMP + diphosphate</text>
        <dbReference type="Rhea" id="RHEA:23540"/>
        <dbReference type="Rhea" id="RHEA-COMP:9663"/>
        <dbReference type="Rhea" id="RHEA-COMP:9680"/>
        <dbReference type="ChEBI" id="CHEBI:29985"/>
        <dbReference type="ChEBI" id="CHEBI:30616"/>
        <dbReference type="ChEBI" id="CHEBI:33019"/>
        <dbReference type="ChEBI" id="CHEBI:78442"/>
        <dbReference type="ChEBI" id="CHEBI:78520"/>
        <dbReference type="ChEBI" id="CHEBI:456215"/>
        <dbReference type="EC" id="6.1.1.17"/>
    </reaction>
</comment>
<dbReference type="Pfam" id="PF19269">
    <property type="entry name" value="Anticodon_2"/>
    <property type="match status" value="1"/>
</dbReference>
<keyword evidence="6 10" id="KW-0547">Nucleotide-binding</keyword>
<dbReference type="PROSITE" id="PS00178">
    <property type="entry name" value="AA_TRNA_LIGASE_I"/>
    <property type="match status" value="1"/>
</dbReference>
<accession>A0AA46DEY3</accession>
<protein>
    <recommendedName>
        <fullName evidence="10">Glutamate--tRNA ligase</fullName>
        <ecNumber evidence="10">6.1.1.17</ecNumber>
    </recommendedName>
    <alternativeName>
        <fullName evidence="10">Glutamyl-tRNA synthetase</fullName>
        <shortName evidence="10">GluRS</shortName>
    </alternativeName>
</protein>
<dbReference type="Proteomes" id="UP000294772">
    <property type="component" value="Unassembled WGS sequence"/>
</dbReference>
<dbReference type="InterPro" id="IPR000924">
    <property type="entry name" value="Glu/Gln-tRNA-synth"/>
</dbReference>
<dbReference type="PRINTS" id="PR00987">
    <property type="entry name" value="TRNASYNTHGLU"/>
</dbReference>
<evidence type="ECO:0000256" key="4">
    <source>
        <dbReference type="ARBA" id="ARBA00022490"/>
    </source>
</evidence>
<evidence type="ECO:0000256" key="7">
    <source>
        <dbReference type="ARBA" id="ARBA00022840"/>
    </source>
</evidence>
<dbReference type="InterPro" id="IPR045462">
    <property type="entry name" value="aa-tRNA-synth_I_cd-bd"/>
</dbReference>
<evidence type="ECO:0000256" key="1">
    <source>
        <dbReference type="ARBA" id="ARBA00004496"/>
    </source>
</evidence>
<dbReference type="SUPFAM" id="SSF48163">
    <property type="entry name" value="An anticodon-binding domain of class I aminoacyl-tRNA synthetases"/>
    <property type="match status" value="1"/>
</dbReference>
<comment type="function">
    <text evidence="10">Catalyzes the attachment of glutamate to tRNA(Glu) in a two-step reaction: glutamate is first activated by ATP to form Glu-AMP and then transferred to the acceptor end of tRNA(Glu).</text>
</comment>
<comment type="caution">
    <text evidence="10">Lacks conserved residue(s) required for the propagation of feature annotation.</text>
</comment>
<feature type="short sequence motif" description="'KMSKS' region" evidence="10">
    <location>
        <begin position="242"/>
        <end position="246"/>
    </location>
</feature>
<name>A0AA46DEY3_9BURK</name>
<dbReference type="HAMAP" id="MF_00022">
    <property type="entry name" value="Glu_tRNA_synth_type1"/>
    <property type="match status" value="1"/>
</dbReference>